<evidence type="ECO:0000313" key="6">
    <source>
        <dbReference type="Proteomes" id="UP000655830"/>
    </source>
</evidence>
<protein>
    <submittedName>
        <fullName evidence="5">Linear amide C-N hydrolase</fullName>
    </submittedName>
</protein>
<gene>
    <name evidence="5" type="ORF">H8718_14500</name>
</gene>
<dbReference type="NCBIfam" id="NF040521">
    <property type="entry name" value="C45_proenzyme"/>
    <property type="match status" value="1"/>
</dbReference>
<dbReference type="RefSeq" id="WP_249333443.1">
    <property type="nucleotide sequence ID" value="NZ_JACRSY010000026.1"/>
</dbReference>
<dbReference type="InterPro" id="IPR029055">
    <property type="entry name" value="Ntn_hydrolases_N"/>
</dbReference>
<sequence>MKKILKITGISIGSILLVAVLGLGIIFSGEIRTLLTFKQLNDQPFYEMTYHADYGLDEFLEQGAATDDELVSFVTKKILKGVSFEVNPDGACSTFIATTPEGDDLFGRNFDYVPSIGLIVRTAPKNGYESLSVVNLNHLGLSQENMPTKNLLNRIITLAAPYAPLDGMNEKGLSIGVLVINKGIVHQSTGKVPITTTSAIRMILDKAATVDEAIALLEKYDMNSSGDTGYHFQIADAEGNTAIVEYIDNEMHVLTKEEGYTAATNFVLYNDMNEGSGQDRYEAIKAKQAETGGIMTEDEALELLLSVPSQGIRVIEGLNEEIESDTQWSCVYNLDDLTMQICTGRDRERIYNYKLEK</sequence>
<comment type="caution">
    <text evidence="5">The sequence shown here is derived from an EMBL/GenBank/DDBJ whole genome shotgun (WGS) entry which is preliminary data.</text>
</comment>
<evidence type="ECO:0000256" key="2">
    <source>
        <dbReference type="ARBA" id="ARBA00022801"/>
    </source>
</evidence>
<evidence type="ECO:0000259" key="4">
    <source>
        <dbReference type="Pfam" id="PF02275"/>
    </source>
</evidence>
<dbReference type="InterPro" id="IPR047794">
    <property type="entry name" value="C45_proenzyme-like"/>
</dbReference>
<dbReference type="Proteomes" id="UP000655830">
    <property type="component" value="Unassembled WGS sequence"/>
</dbReference>
<feature type="domain" description="Choloylglycine hydrolase/NAAA C-terminal" evidence="4">
    <location>
        <begin position="92"/>
        <end position="291"/>
    </location>
</feature>
<keyword evidence="3" id="KW-0812">Transmembrane</keyword>
<dbReference type="PANTHER" id="PTHR35527">
    <property type="entry name" value="CHOLOYLGLYCINE HYDROLASE"/>
    <property type="match status" value="1"/>
</dbReference>
<dbReference type="SUPFAM" id="SSF56235">
    <property type="entry name" value="N-terminal nucleophile aminohydrolases (Ntn hydrolases)"/>
    <property type="match status" value="1"/>
</dbReference>
<dbReference type="PANTHER" id="PTHR35527:SF2">
    <property type="entry name" value="HYDROLASE"/>
    <property type="match status" value="1"/>
</dbReference>
<dbReference type="Gene3D" id="3.60.60.10">
    <property type="entry name" value="Penicillin V Acylase, Chain A"/>
    <property type="match status" value="1"/>
</dbReference>
<feature type="transmembrane region" description="Helical" evidence="3">
    <location>
        <begin position="7"/>
        <end position="27"/>
    </location>
</feature>
<dbReference type="InterPro" id="IPR029132">
    <property type="entry name" value="CBAH/NAAA_C"/>
</dbReference>
<organism evidence="5 6">
    <name type="scientific">Zhenhengia yiwuensis</name>
    <dbReference type="NCBI Taxonomy" id="2763666"/>
    <lineage>
        <taxon>Bacteria</taxon>
        <taxon>Bacillati</taxon>
        <taxon>Bacillota</taxon>
        <taxon>Clostridia</taxon>
        <taxon>Lachnospirales</taxon>
        <taxon>Lachnospiraceae</taxon>
        <taxon>Zhenhengia</taxon>
    </lineage>
</organism>
<name>A0A926EME8_9FIRM</name>
<evidence type="ECO:0000256" key="1">
    <source>
        <dbReference type="ARBA" id="ARBA00006625"/>
    </source>
</evidence>
<keyword evidence="2 5" id="KW-0378">Hydrolase</keyword>
<proteinExistence type="inferred from homology"/>
<evidence type="ECO:0000256" key="3">
    <source>
        <dbReference type="SAM" id="Phobius"/>
    </source>
</evidence>
<keyword evidence="3" id="KW-1133">Transmembrane helix</keyword>
<reference evidence="5" key="1">
    <citation type="submission" date="2020-08" db="EMBL/GenBank/DDBJ databases">
        <title>Genome public.</title>
        <authorList>
            <person name="Liu C."/>
            <person name="Sun Q."/>
        </authorList>
    </citation>
    <scope>NUCLEOTIDE SEQUENCE</scope>
    <source>
        <strain evidence="5">NSJ-12</strain>
    </source>
</reference>
<comment type="similarity">
    <text evidence="1">Belongs to the peptidase C59 family.</text>
</comment>
<dbReference type="InterPro" id="IPR052193">
    <property type="entry name" value="Peptidase_C59"/>
</dbReference>
<keyword evidence="6" id="KW-1185">Reference proteome</keyword>
<dbReference type="EMBL" id="JACRSY010000026">
    <property type="protein sequence ID" value="MBC8580728.1"/>
    <property type="molecule type" value="Genomic_DNA"/>
</dbReference>
<dbReference type="Pfam" id="PF02275">
    <property type="entry name" value="CBAH"/>
    <property type="match status" value="1"/>
</dbReference>
<keyword evidence="3" id="KW-0472">Membrane</keyword>
<dbReference type="AlphaFoldDB" id="A0A926EME8"/>
<dbReference type="GO" id="GO:0016787">
    <property type="term" value="F:hydrolase activity"/>
    <property type="evidence" value="ECO:0007669"/>
    <property type="project" value="UniProtKB-KW"/>
</dbReference>
<accession>A0A926EME8</accession>
<evidence type="ECO:0000313" key="5">
    <source>
        <dbReference type="EMBL" id="MBC8580728.1"/>
    </source>
</evidence>